<accession>A0A165IMK7</accession>
<evidence type="ECO:0000313" key="2">
    <source>
        <dbReference type="Proteomes" id="UP000077266"/>
    </source>
</evidence>
<keyword evidence="2" id="KW-1185">Reference proteome</keyword>
<dbReference type="OrthoDB" id="3325224at2759"/>
<reference evidence="1 2" key="1">
    <citation type="journal article" date="2016" name="Mol. Biol. Evol.">
        <title>Comparative Genomics of Early-Diverging Mushroom-Forming Fungi Provides Insights into the Origins of Lignocellulose Decay Capabilities.</title>
        <authorList>
            <person name="Nagy L.G."/>
            <person name="Riley R."/>
            <person name="Tritt A."/>
            <person name="Adam C."/>
            <person name="Daum C."/>
            <person name="Floudas D."/>
            <person name="Sun H."/>
            <person name="Yadav J.S."/>
            <person name="Pangilinan J."/>
            <person name="Larsson K.H."/>
            <person name="Matsuura K."/>
            <person name="Barry K."/>
            <person name="Labutti K."/>
            <person name="Kuo R."/>
            <person name="Ohm R.A."/>
            <person name="Bhattacharya S.S."/>
            <person name="Shirouzu T."/>
            <person name="Yoshinaga Y."/>
            <person name="Martin F.M."/>
            <person name="Grigoriev I.V."/>
            <person name="Hibbett D.S."/>
        </authorList>
    </citation>
    <scope>NUCLEOTIDE SEQUENCE [LARGE SCALE GENOMIC DNA]</scope>
    <source>
        <strain evidence="1 2">HHB12029</strain>
    </source>
</reference>
<protein>
    <submittedName>
        <fullName evidence="1">Uncharacterized protein</fullName>
    </submittedName>
</protein>
<sequence length="197" mass="21837">MLIYRKIENGQSQLVYSRTLVPLAAQRPALLHDTISKSTVVDQVYKTTLQTMANITDGLPFPCKAVAQTVLQLHQHDEAYRAIDSSIGTLIRKVDDFVELLAKPDRQNIAPGEDIARAVEKFFSAVQSIIVRLEILRATAKIKKLVAPTAVKTAVADAQADLDDARGLLDMALQVDTNRTAREILHAQGTTKRYERC</sequence>
<evidence type="ECO:0000313" key="1">
    <source>
        <dbReference type="EMBL" id="KZV93608.1"/>
    </source>
</evidence>
<dbReference type="AlphaFoldDB" id="A0A165IMK7"/>
<dbReference type="EMBL" id="KV425987">
    <property type="protein sequence ID" value="KZV93608.1"/>
    <property type="molecule type" value="Genomic_DNA"/>
</dbReference>
<proteinExistence type="predicted"/>
<gene>
    <name evidence="1" type="ORF">EXIGLDRAFT_767919</name>
</gene>
<organism evidence="1 2">
    <name type="scientific">Exidia glandulosa HHB12029</name>
    <dbReference type="NCBI Taxonomy" id="1314781"/>
    <lineage>
        <taxon>Eukaryota</taxon>
        <taxon>Fungi</taxon>
        <taxon>Dikarya</taxon>
        <taxon>Basidiomycota</taxon>
        <taxon>Agaricomycotina</taxon>
        <taxon>Agaricomycetes</taxon>
        <taxon>Auriculariales</taxon>
        <taxon>Exidiaceae</taxon>
        <taxon>Exidia</taxon>
    </lineage>
</organism>
<dbReference type="Proteomes" id="UP000077266">
    <property type="component" value="Unassembled WGS sequence"/>
</dbReference>
<dbReference type="InParanoid" id="A0A165IMK7"/>
<name>A0A165IMK7_EXIGL</name>